<evidence type="ECO:0000256" key="8">
    <source>
        <dbReference type="ARBA" id="ARBA00023175"/>
    </source>
</evidence>
<dbReference type="Gene3D" id="1.20.5.190">
    <property type="match status" value="3"/>
</dbReference>
<evidence type="ECO:0000256" key="5">
    <source>
        <dbReference type="ARBA" id="ARBA00022860"/>
    </source>
</evidence>
<evidence type="ECO:0000256" key="2">
    <source>
        <dbReference type="ARBA" id="ARBA00022737"/>
    </source>
</evidence>
<dbReference type="GeneID" id="103496290"/>
<dbReference type="GO" id="GO:0007015">
    <property type="term" value="P:actin filament organization"/>
    <property type="evidence" value="ECO:0007669"/>
    <property type="project" value="InterPro"/>
</dbReference>
<comment type="similarity">
    <text evidence="1">Belongs to the TRAFAC class myosin-kinesin ATPase superfamily. Myosin family. Plant myosin class XI subfamily.</text>
</comment>
<dbReference type="Gene3D" id="1.10.10.820">
    <property type="match status" value="1"/>
</dbReference>
<dbReference type="PANTHER" id="PTHR13140:SF792">
    <property type="entry name" value="MYOSIN-9"/>
    <property type="match status" value="1"/>
</dbReference>
<keyword evidence="3 10" id="KW-0547">Nucleotide-binding</keyword>
<dbReference type="InterPro" id="IPR004009">
    <property type="entry name" value="SH3_Myosin"/>
</dbReference>
<dbReference type="GO" id="GO:0000146">
    <property type="term" value="F:microfilament motor activity"/>
    <property type="evidence" value="ECO:0007669"/>
    <property type="project" value="TreeGrafter"/>
</dbReference>
<evidence type="ECO:0000256" key="1">
    <source>
        <dbReference type="ARBA" id="ARBA00008049"/>
    </source>
</evidence>
<dbReference type="PROSITE" id="PS50096">
    <property type="entry name" value="IQ"/>
    <property type="match status" value="6"/>
</dbReference>
<keyword evidence="15" id="KW-1185">Reference proteome</keyword>
<dbReference type="InterPro" id="IPR000048">
    <property type="entry name" value="IQ_motif_EF-hand-BS"/>
</dbReference>
<dbReference type="InterPro" id="IPR037975">
    <property type="entry name" value="MyosinXI_CBD"/>
</dbReference>
<dbReference type="Gene3D" id="3.40.850.10">
    <property type="entry name" value="Kinesin motor domain"/>
    <property type="match status" value="1"/>
</dbReference>
<dbReference type="SUPFAM" id="SSF52540">
    <property type="entry name" value="P-loop containing nucleoside triphosphate hydrolases"/>
    <property type="match status" value="2"/>
</dbReference>
<keyword evidence="2" id="KW-0677">Repeat</keyword>
<dbReference type="GO" id="GO:0009860">
    <property type="term" value="P:pollen tube growth"/>
    <property type="evidence" value="ECO:0007669"/>
    <property type="project" value="TreeGrafter"/>
</dbReference>
<dbReference type="GO" id="GO:0030048">
    <property type="term" value="P:actin filament-based movement"/>
    <property type="evidence" value="ECO:0007669"/>
    <property type="project" value="UniProtKB-ARBA"/>
</dbReference>
<dbReference type="GO" id="GO:0005524">
    <property type="term" value="F:ATP binding"/>
    <property type="evidence" value="ECO:0007669"/>
    <property type="project" value="UniProtKB-UniRule"/>
</dbReference>
<feature type="domain" description="Myosin motor" evidence="13">
    <location>
        <begin position="63"/>
        <end position="733"/>
    </location>
</feature>
<gene>
    <name evidence="16" type="primary">LOC103496290</name>
</gene>
<feature type="domain" description="Myosin N-terminal SH3-like" evidence="14">
    <location>
        <begin position="9"/>
        <end position="58"/>
    </location>
</feature>
<dbReference type="InterPro" id="IPR036961">
    <property type="entry name" value="Kinesin_motor_dom_sf"/>
</dbReference>
<dbReference type="SMART" id="SM01132">
    <property type="entry name" value="DIL"/>
    <property type="match status" value="1"/>
</dbReference>
<dbReference type="GO" id="GO:0016459">
    <property type="term" value="C:myosin complex"/>
    <property type="evidence" value="ECO:0007669"/>
    <property type="project" value="UniProtKB-KW"/>
</dbReference>
<feature type="domain" description="Dilute" evidence="12">
    <location>
        <begin position="1160"/>
        <end position="1473"/>
    </location>
</feature>
<dbReference type="Proteomes" id="UP001652600">
    <property type="component" value="Chromosome 5"/>
</dbReference>
<dbReference type="eggNOG" id="KOG0160">
    <property type="taxonomic scope" value="Eukaryota"/>
</dbReference>
<feature type="region of interest" description="Disordered" evidence="11">
    <location>
        <begin position="990"/>
        <end position="1030"/>
    </location>
</feature>
<evidence type="ECO:0000259" key="12">
    <source>
        <dbReference type="PROSITE" id="PS51126"/>
    </source>
</evidence>
<dbReference type="PANTHER" id="PTHR13140">
    <property type="entry name" value="MYOSIN"/>
    <property type="match status" value="1"/>
</dbReference>
<dbReference type="InterPro" id="IPR001609">
    <property type="entry name" value="Myosin_head_motor_dom-like"/>
</dbReference>
<dbReference type="Pfam" id="PF00063">
    <property type="entry name" value="Myosin_head"/>
    <property type="match status" value="1"/>
</dbReference>
<keyword evidence="5" id="KW-0112">Calmodulin-binding</keyword>
<dbReference type="Gene3D" id="1.20.58.530">
    <property type="match status" value="1"/>
</dbReference>
<dbReference type="Pfam" id="PF02736">
    <property type="entry name" value="Myosin_N"/>
    <property type="match status" value="1"/>
</dbReference>
<keyword evidence="7 10" id="KW-0518">Myosin</keyword>
<dbReference type="GO" id="GO:0005737">
    <property type="term" value="C:cytoplasm"/>
    <property type="evidence" value="ECO:0007669"/>
    <property type="project" value="TreeGrafter"/>
</dbReference>
<dbReference type="InterPro" id="IPR027417">
    <property type="entry name" value="P-loop_NTPase"/>
</dbReference>
<proteinExistence type="inferred from homology"/>
<evidence type="ECO:0000259" key="14">
    <source>
        <dbReference type="PROSITE" id="PS51844"/>
    </source>
</evidence>
<evidence type="ECO:0000256" key="7">
    <source>
        <dbReference type="ARBA" id="ARBA00023123"/>
    </source>
</evidence>
<dbReference type="InterPro" id="IPR002710">
    <property type="entry name" value="Dilute_dom"/>
</dbReference>
<dbReference type="FunCoup" id="A0A1S3C311">
    <property type="interactions" value="774"/>
</dbReference>
<dbReference type="PRINTS" id="PR00193">
    <property type="entry name" value="MYOSINHEAVY"/>
</dbReference>
<keyword evidence="6" id="KW-0175">Coiled coil</keyword>
<dbReference type="PROSITE" id="PS51126">
    <property type="entry name" value="DILUTE"/>
    <property type="match status" value="1"/>
</dbReference>
<dbReference type="PROSITE" id="PS51456">
    <property type="entry name" value="MYOSIN_MOTOR"/>
    <property type="match status" value="1"/>
</dbReference>
<evidence type="ECO:0000256" key="11">
    <source>
        <dbReference type="SAM" id="MobiDB-lite"/>
    </source>
</evidence>
<keyword evidence="8 10" id="KW-0505">Motor protein</keyword>
<feature type="binding site" evidence="10">
    <location>
        <begin position="157"/>
        <end position="164"/>
    </location>
    <ligand>
        <name>ATP</name>
        <dbReference type="ChEBI" id="CHEBI:30616"/>
    </ligand>
</feature>
<name>A0A1S3C311_CUCME</name>
<sequence>MQGTPVNIIVGSHVWIEDPEVAWLDGQVSKITGQEAEIQASNGKKVVAKLSKIYPKDMEAPAGGVDDMTKLSYLHEPGVLQNLKIRYELNEIYTYTGNILIAINPFQRLPHLYDGHMMQQYKGAPFGELSPHVFAVADVAYRAMINEGKSNSILVSGESGAGKTETTKMLMRYLAFLGGRAATEGRTVEQQVLESNPVLEAFGNAKTVRNNNSSRFGKFVEIQFDKHGRISGAAIRTYLLERSRVCQVSDPERNYHCFYLLCAAPQEEIEKYKLGNPRSFHYLNQSNCYELVDVSDAHDYLATRRAMDVVGISAKEQEAIFRVVAAILHLGNIEFTKGKEVDSSIPKDDKAKFHLKMTSELLMCDNAGLEDALCKRVMITPEEVIKRSLDPQSAAVSRDGLAKTIYSRLFDWLVDKINVSIGQDPNSKSLIGVLDIYGFESFKANSFEQFCINFTNEKLQQHFNQHVFKMEQEEYTKEEIDWSYIEFVDNQDVLDLIEKKPGGIVALLDEACMFPKSTHETFANKLYQTFKTHKRFIKPKLSRTDFTIAHYAGEVLYQSDQFLDKNKDYVVPEHQDLLGASKCSFVAGLFPPLKEESAKSSKFSSIGSRFKLQLQQLMETLNSTEPHYIRCVKPNNLLKPAIFENVNIMQQLRCGGVLEAIRISCAGYPTRRAFFEFINRFGILAQESLEGNYDEKTVCKKILEKQGLKGFQIGKTKVFLRAGQMAELDARRAEVLSNAAKTIQRRTRTHIARKQFIALRKATIYVQSRWRGKLACKLFKNLKREAAAVKIQKSARRFHARKAYKRLQASVLYVQTGLRAMAARNEFRFRKQTKAAIIIQARWRCHKAASYYKKLQRGSIVAQCRWRGKIARKELRKLKLAARETGALKEAKDKLEKKVEELTWRIQLEKRLRTDLEEAKAQEIGKLQNSLQELQTKVDETNSLLVKEREAAKKAVEEAPPVIQETQVLVEDTKKIDDLTAEVESLKTSLEAEKNRADESEKKCSEVEQSREEQRKKLEDTEKKAHQLQESLTRLEEKLSNLESENQVLRQQALSMAPNKILSGRSRSILQRGAESGHYGGEGRTPLDLHSPSINQRDSEVEDKPQKSLNDKQQENQDLLIRCIAQHLGFAGNRPIAACIIYKCLLQWRSFEVERTSVFDKIIQTIGHAIESQDNNDVLAYWLSNASTLLLLLQRTLKASGAAGMAPQRRRSSSATIFGRMTQSFRGAPQGVNLSLINGGTSGGVDTLRQVEAKYPALLFKQQLTAYVEKIYGMIRDNLKKEISPLLGLCIQAPRTSRASLVKGSSRSVANTEAQRALIAHWQGIVKSLGNFLNTLKANHVPPFLVRKVFIQIFSFINVQLFNSLLLRRECCSFSNGEYVKAGLSELEHWCYKATDEYAGSAWDELKHIRQAIGFLVIHQKPKKTLDEISHDLCPVLSIQQLYRISTMYWDDKYGTHSVSPDVISNMRVLMTEDSNHAISNSFLLDDDSSIPFSVDDLSKSMEQIDIGDIEPPPLIRENSGFSFLLPRTD</sequence>
<evidence type="ECO:0000256" key="6">
    <source>
        <dbReference type="ARBA" id="ARBA00023054"/>
    </source>
</evidence>
<dbReference type="Gene3D" id="1.20.120.720">
    <property type="entry name" value="Myosin VI head, motor domain, U50 subdomain"/>
    <property type="match status" value="1"/>
</dbReference>
<dbReference type="PROSITE" id="PS51844">
    <property type="entry name" value="SH3_LIKE"/>
    <property type="match status" value="1"/>
</dbReference>
<feature type="compositionally biased region" description="Basic and acidic residues" evidence="11">
    <location>
        <begin position="1097"/>
        <end position="1112"/>
    </location>
</feature>
<protein>
    <submittedName>
        <fullName evidence="16">Myosin-11 isoform X1</fullName>
    </submittedName>
</protein>
<evidence type="ECO:0000256" key="4">
    <source>
        <dbReference type="ARBA" id="ARBA00022840"/>
    </source>
</evidence>
<dbReference type="InParanoid" id="A0A1S3C311"/>
<keyword evidence="4 10" id="KW-0067">ATP-binding</keyword>
<dbReference type="KEGG" id="cmo:103496290"/>
<dbReference type="Pfam" id="PF00612">
    <property type="entry name" value="IQ"/>
    <property type="match status" value="4"/>
</dbReference>
<dbReference type="SMART" id="SM00242">
    <property type="entry name" value="MYSc"/>
    <property type="match status" value="1"/>
</dbReference>
<accession>A0A1S3C311</accession>
<dbReference type="SMART" id="SM00015">
    <property type="entry name" value="IQ"/>
    <property type="match status" value="6"/>
</dbReference>
<dbReference type="CDD" id="cd15475">
    <property type="entry name" value="MyosinXI_CBD"/>
    <property type="match status" value="1"/>
</dbReference>
<dbReference type="Gene3D" id="3.30.70.1590">
    <property type="match status" value="1"/>
</dbReference>
<evidence type="ECO:0000256" key="3">
    <source>
        <dbReference type="ARBA" id="ARBA00022741"/>
    </source>
</evidence>
<dbReference type="GO" id="GO:0051015">
    <property type="term" value="F:actin filament binding"/>
    <property type="evidence" value="ECO:0007669"/>
    <property type="project" value="TreeGrafter"/>
</dbReference>
<reference evidence="16" key="1">
    <citation type="submission" date="2025-08" db="UniProtKB">
        <authorList>
            <consortium name="RefSeq"/>
        </authorList>
    </citation>
    <scope>IDENTIFICATION</scope>
    <source>
        <tissue evidence="16">Stem</tissue>
    </source>
</reference>
<feature type="region of interest" description="Actin-binding" evidence="10">
    <location>
        <begin position="614"/>
        <end position="636"/>
    </location>
</feature>
<dbReference type="Pfam" id="PF01843">
    <property type="entry name" value="DIL"/>
    <property type="match status" value="1"/>
</dbReference>
<evidence type="ECO:0000256" key="9">
    <source>
        <dbReference type="ARBA" id="ARBA00023203"/>
    </source>
</evidence>
<dbReference type="GO" id="GO:0016020">
    <property type="term" value="C:membrane"/>
    <property type="evidence" value="ECO:0007669"/>
    <property type="project" value="TreeGrafter"/>
</dbReference>
<dbReference type="CDD" id="cd01384">
    <property type="entry name" value="MYSc_Myo11"/>
    <property type="match status" value="1"/>
</dbReference>
<evidence type="ECO:0000313" key="16">
    <source>
        <dbReference type="RefSeq" id="XP_008456307.2"/>
    </source>
</evidence>
<evidence type="ECO:0000256" key="10">
    <source>
        <dbReference type="PROSITE-ProRule" id="PRU00782"/>
    </source>
</evidence>
<keyword evidence="9 10" id="KW-0009">Actin-binding</keyword>
<dbReference type="RefSeq" id="XP_008456307.2">
    <property type="nucleotide sequence ID" value="XM_008458085.3"/>
</dbReference>
<organism evidence="15 16">
    <name type="scientific">Cucumis melo</name>
    <name type="common">Muskmelon</name>
    <dbReference type="NCBI Taxonomy" id="3656"/>
    <lineage>
        <taxon>Eukaryota</taxon>
        <taxon>Viridiplantae</taxon>
        <taxon>Streptophyta</taxon>
        <taxon>Embryophyta</taxon>
        <taxon>Tracheophyta</taxon>
        <taxon>Spermatophyta</taxon>
        <taxon>Magnoliopsida</taxon>
        <taxon>eudicotyledons</taxon>
        <taxon>Gunneridae</taxon>
        <taxon>Pentapetalae</taxon>
        <taxon>rosids</taxon>
        <taxon>fabids</taxon>
        <taxon>Cucurbitales</taxon>
        <taxon>Cucurbitaceae</taxon>
        <taxon>Benincaseae</taxon>
        <taxon>Cucumis</taxon>
    </lineage>
</organism>
<evidence type="ECO:0000259" key="13">
    <source>
        <dbReference type="PROSITE" id="PS51456"/>
    </source>
</evidence>
<feature type="region of interest" description="Disordered" evidence="11">
    <location>
        <begin position="1074"/>
        <end position="1112"/>
    </location>
</feature>
<dbReference type="InterPro" id="IPR036018">
    <property type="entry name" value="MYSc_Myo11"/>
</dbReference>
<dbReference type="GO" id="GO:0005516">
    <property type="term" value="F:calmodulin binding"/>
    <property type="evidence" value="ECO:0007669"/>
    <property type="project" value="UniProtKB-KW"/>
</dbReference>
<evidence type="ECO:0000313" key="15">
    <source>
        <dbReference type="Proteomes" id="UP001652600"/>
    </source>
</evidence>